<evidence type="ECO:0000256" key="4">
    <source>
        <dbReference type="ARBA" id="ARBA00023136"/>
    </source>
</evidence>
<proteinExistence type="predicted"/>
<gene>
    <name evidence="6" type="ORF">IV417_02400</name>
</gene>
<dbReference type="SUPFAM" id="SSF161084">
    <property type="entry name" value="MAPEG domain-like"/>
    <property type="match status" value="1"/>
</dbReference>
<protein>
    <submittedName>
        <fullName evidence="6">MAPEG family protein</fullName>
    </submittedName>
</protein>
<dbReference type="PANTHER" id="PTHR35814">
    <property type="match status" value="1"/>
</dbReference>
<dbReference type="RefSeq" id="WP_327792432.1">
    <property type="nucleotide sequence ID" value="NZ_JADQAZ010000001.1"/>
</dbReference>
<feature type="transmembrane region" description="Helical" evidence="5">
    <location>
        <begin position="6"/>
        <end position="26"/>
    </location>
</feature>
<evidence type="ECO:0000256" key="5">
    <source>
        <dbReference type="SAM" id="Phobius"/>
    </source>
</evidence>
<dbReference type="Gene3D" id="1.20.120.550">
    <property type="entry name" value="Membrane associated eicosanoid/glutathione metabolism-like domain"/>
    <property type="match status" value="1"/>
</dbReference>
<evidence type="ECO:0000256" key="2">
    <source>
        <dbReference type="ARBA" id="ARBA00022692"/>
    </source>
</evidence>
<comment type="subcellular location">
    <subcellularLocation>
        <location evidence="1">Membrane</location>
    </subcellularLocation>
</comment>
<dbReference type="GO" id="GO:0016020">
    <property type="term" value="C:membrane"/>
    <property type="evidence" value="ECO:0007669"/>
    <property type="project" value="UniProtKB-SubCell"/>
</dbReference>
<evidence type="ECO:0000256" key="1">
    <source>
        <dbReference type="ARBA" id="ARBA00004370"/>
    </source>
</evidence>
<dbReference type="EMBL" id="JADQAZ010000001">
    <property type="protein sequence ID" value="MBT0956224.1"/>
    <property type="molecule type" value="Genomic_DNA"/>
</dbReference>
<comment type="caution">
    <text evidence="6">The sequence shown here is derived from an EMBL/GenBank/DDBJ whole genome shotgun (WGS) entry which is preliminary data.</text>
</comment>
<dbReference type="PANTHER" id="PTHR35814:SF1">
    <property type="entry name" value="GLUTATHIONE S-TRANSFERASE-RELATED"/>
    <property type="match status" value="1"/>
</dbReference>
<dbReference type="InterPro" id="IPR001129">
    <property type="entry name" value="Membr-assoc_MAPEG"/>
</dbReference>
<sequence>MPPLTITAIYAALITGIFLALSLRVIRYRRSHRLGLGDAGDKSLLKRMRAQANCAEYAPIGLILLALIEAQGTPGWVVHIFGLTLLIGRALHAYGFSASPPVMKLRIAGMMLTLFALATMALGLLAHSLF</sequence>
<keyword evidence="2 5" id="KW-0812">Transmembrane</keyword>
<reference evidence="6 7" key="1">
    <citation type="journal article" date="2021" name="Arch. Microbiol.">
        <title>Harenicola maris gen. nov., sp. nov. isolated from the Sea of Japan shallow sediments.</title>
        <authorList>
            <person name="Romanenko L.A."/>
            <person name="Kurilenko V.V."/>
            <person name="Chernysheva N.Y."/>
            <person name="Tekutyeva L.A."/>
            <person name="Velansky P.V."/>
            <person name="Svetashev V.I."/>
            <person name="Isaeva M.P."/>
        </authorList>
    </citation>
    <scope>NUCLEOTIDE SEQUENCE [LARGE SCALE GENOMIC DNA]</scope>
    <source>
        <strain evidence="6 7">KMM 3653</strain>
    </source>
</reference>
<feature type="transmembrane region" description="Helical" evidence="5">
    <location>
        <begin position="76"/>
        <end position="95"/>
    </location>
</feature>
<feature type="transmembrane region" description="Helical" evidence="5">
    <location>
        <begin position="107"/>
        <end position="129"/>
    </location>
</feature>
<evidence type="ECO:0000313" key="6">
    <source>
        <dbReference type="EMBL" id="MBT0956224.1"/>
    </source>
</evidence>
<dbReference type="InterPro" id="IPR023352">
    <property type="entry name" value="MAPEG-like_dom_sf"/>
</dbReference>
<organism evidence="6 7">
    <name type="scientific">Harenicola maris</name>
    <dbReference type="NCBI Taxonomy" id="2841044"/>
    <lineage>
        <taxon>Bacteria</taxon>
        <taxon>Pseudomonadati</taxon>
        <taxon>Pseudomonadota</taxon>
        <taxon>Alphaproteobacteria</taxon>
        <taxon>Rhodobacterales</taxon>
        <taxon>Paracoccaceae</taxon>
        <taxon>Harenicola</taxon>
    </lineage>
</organism>
<dbReference type="Pfam" id="PF01124">
    <property type="entry name" value="MAPEG"/>
    <property type="match status" value="1"/>
</dbReference>
<evidence type="ECO:0000313" key="7">
    <source>
        <dbReference type="Proteomes" id="UP001315686"/>
    </source>
</evidence>
<evidence type="ECO:0000256" key="3">
    <source>
        <dbReference type="ARBA" id="ARBA00022989"/>
    </source>
</evidence>
<accession>A0AAP2CKQ4</accession>
<name>A0AAP2CKQ4_9RHOB</name>
<dbReference type="Proteomes" id="UP001315686">
    <property type="component" value="Unassembled WGS sequence"/>
</dbReference>
<keyword evidence="4 5" id="KW-0472">Membrane</keyword>
<keyword evidence="7" id="KW-1185">Reference proteome</keyword>
<dbReference type="AlphaFoldDB" id="A0AAP2CKQ4"/>
<keyword evidence="3 5" id="KW-1133">Transmembrane helix</keyword>